<protein>
    <recommendedName>
        <fullName evidence="4">Nicotinamide riboside transporter PnuC</fullName>
    </recommendedName>
</protein>
<dbReference type="InterPro" id="IPR006419">
    <property type="entry name" value="NMN_transpt_PnuC"/>
</dbReference>
<keyword evidence="6" id="KW-1003">Cell membrane</keyword>
<feature type="transmembrane region" description="Helical" evidence="10">
    <location>
        <begin position="75"/>
        <end position="92"/>
    </location>
</feature>
<evidence type="ECO:0000256" key="6">
    <source>
        <dbReference type="ARBA" id="ARBA00022475"/>
    </source>
</evidence>
<evidence type="ECO:0000256" key="9">
    <source>
        <dbReference type="ARBA" id="ARBA00023136"/>
    </source>
</evidence>
<comment type="function">
    <text evidence="1">Required for nicotinamide riboside transport across the inner membrane.</text>
</comment>
<keyword evidence="8 10" id="KW-1133">Transmembrane helix</keyword>
<evidence type="ECO:0000313" key="11">
    <source>
        <dbReference type="EMBL" id="ORL46094.1"/>
    </source>
</evidence>
<feature type="transmembrane region" description="Helical" evidence="10">
    <location>
        <begin position="139"/>
        <end position="159"/>
    </location>
</feature>
<keyword evidence="7 10" id="KW-0812">Transmembrane</keyword>
<keyword evidence="9 10" id="KW-0472">Membrane</keyword>
<organism evidence="11 12">
    <name type="scientific">Zunongwangia atlantica 22II14-10F7</name>
    <dbReference type="NCBI Taxonomy" id="1185767"/>
    <lineage>
        <taxon>Bacteria</taxon>
        <taxon>Pseudomonadati</taxon>
        <taxon>Bacteroidota</taxon>
        <taxon>Flavobacteriia</taxon>
        <taxon>Flavobacteriales</taxon>
        <taxon>Flavobacteriaceae</taxon>
        <taxon>Zunongwangia</taxon>
    </lineage>
</organism>
<gene>
    <name evidence="11" type="ORF">IIF7_08236</name>
</gene>
<comment type="subcellular location">
    <subcellularLocation>
        <location evidence="2">Cell membrane</location>
        <topology evidence="2">Multi-pass membrane protein</topology>
    </subcellularLocation>
</comment>
<feature type="transmembrane region" description="Helical" evidence="10">
    <location>
        <begin position="188"/>
        <end position="206"/>
    </location>
</feature>
<evidence type="ECO:0000256" key="10">
    <source>
        <dbReference type="SAM" id="Phobius"/>
    </source>
</evidence>
<dbReference type="Proteomes" id="UP000192746">
    <property type="component" value="Unassembled WGS sequence"/>
</dbReference>
<evidence type="ECO:0000256" key="1">
    <source>
        <dbReference type="ARBA" id="ARBA00002672"/>
    </source>
</evidence>
<evidence type="ECO:0000256" key="5">
    <source>
        <dbReference type="ARBA" id="ARBA00022448"/>
    </source>
</evidence>
<evidence type="ECO:0000256" key="2">
    <source>
        <dbReference type="ARBA" id="ARBA00004651"/>
    </source>
</evidence>
<comment type="similarity">
    <text evidence="3">Belongs to the nicotinamide ribonucleoside (NR) uptake permease (TC 4.B.1) family.</text>
</comment>
<dbReference type="GO" id="GO:0005886">
    <property type="term" value="C:plasma membrane"/>
    <property type="evidence" value="ECO:0007669"/>
    <property type="project" value="UniProtKB-SubCell"/>
</dbReference>
<evidence type="ECO:0000256" key="7">
    <source>
        <dbReference type="ARBA" id="ARBA00022692"/>
    </source>
</evidence>
<feature type="transmembrane region" description="Helical" evidence="10">
    <location>
        <begin position="166"/>
        <end position="182"/>
    </location>
</feature>
<feature type="transmembrane region" description="Helical" evidence="10">
    <location>
        <begin position="24"/>
        <end position="43"/>
    </location>
</feature>
<dbReference type="EMBL" id="ARYN01000006">
    <property type="protein sequence ID" value="ORL46094.1"/>
    <property type="molecule type" value="Genomic_DNA"/>
</dbReference>
<evidence type="ECO:0000256" key="8">
    <source>
        <dbReference type="ARBA" id="ARBA00022989"/>
    </source>
</evidence>
<keyword evidence="12" id="KW-1185">Reference proteome</keyword>
<feature type="transmembrane region" description="Helical" evidence="10">
    <location>
        <begin position="50"/>
        <end position="69"/>
    </location>
</feature>
<dbReference type="GO" id="GO:0034257">
    <property type="term" value="F:nicotinamide riboside transmembrane transporter activity"/>
    <property type="evidence" value="ECO:0007669"/>
    <property type="project" value="InterPro"/>
</dbReference>
<dbReference type="Pfam" id="PF04973">
    <property type="entry name" value="NMN_transporter"/>
    <property type="match status" value="1"/>
</dbReference>
<comment type="caution">
    <text evidence="11">The sequence shown here is derived from an EMBL/GenBank/DDBJ whole genome shotgun (WGS) entry which is preliminary data.</text>
</comment>
<evidence type="ECO:0000256" key="3">
    <source>
        <dbReference type="ARBA" id="ARBA00006669"/>
    </source>
</evidence>
<evidence type="ECO:0000313" key="12">
    <source>
        <dbReference type="Proteomes" id="UP000192746"/>
    </source>
</evidence>
<evidence type="ECO:0000256" key="4">
    <source>
        <dbReference type="ARBA" id="ARBA00017522"/>
    </source>
</evidence>
<dbReference type="NCBIfam" id="TIGR01528">
    <property type="entry name" value="NMN_trans_PnuC"/>
    <property type="match status" value="1"/>
</dbReference>
<reference evidence="11 12" key="1">
    <citation type="submission" date="2013-04" db="EMBL/GenBank/DDBJ databases">
        <title>Zunongwangia sp. 22II14-10F7 Genome Sequencing.</title>
        <authorList>
            <person name="Lai Q."/>
            <person name="Shao Z."/>
        </authorList>
    </citation>
    <scope>NUCLEOTIDE SEQUENCE [LARGE SCALE GENOMIC DNA]</scope>
    <source>
        <strain evidence="11 12">22II14-10F7</strain>
    </source>
</reference>
<dbReference type="AlphaFoldDB" id="A0A1Y1T669"/>
<sequence length="216" mass="25179">MHSDYKIMEQVSDFFLDYYEGATTFNIILEAIVFIFGILSVYYSKKENILVYPTGLIATVITVYLLFKAEYYGDMMMNFYYSVMSVYGWINWARKKDGEPVVPITRTNTKEKLVGFGMFLLTMIVTYAVYRAFGYEIKTANYIDIFTSGVFFTAMWYMAIKKLENWTLWIFADLITVPLYAYRGLGMLSLQYVIFTVLAIQGYIVWKRNLGSHVNA</sequence>
<dbReference type="PANTHER" id="PTHR36122:SF2">
    <property type="entry name" value="NICOTINAMIDE RIBOSIDE TRANSPORTER PNUC"/>
    <property type="match status" value="1"/>
</dbReference>
<feature type="transmembrane region" description="Helical" evidence="10">
    <location>
        <begin position="113"/>
        <end position="133"/>
    </location>
</feature>
<name>A0A1Y1T669_9FLAO</name>
<dbReference type="STRING" id="1185767.IIF7_08236"/>
<dbReference type="PANTHER" id="PTHR36122">
    <property type="entry name" value="NICOTINAMIDE RIBOSIDE TRANSPORTER PNUC"/>
    <property type="match status" value="1"/>
</dbReference>
<keyword evidence="5" id="KW-0813">Transport</keyword>
<accession>A0A1Y1T669</accession>
<proteinExistence type="inferred from homology"/>